<evidence type="ECO:0000259" key="2">
    <source>
        <dbReference type="Pfam" id="PF06094"/>
    </source>
</evidence>
<accession>A0ABD3HAW9</accession>
<dbReference type="InterPro" id="IPR009288">
    <property type="entry name" value="AIG2-like_dom"/>
</dbReference>
<proteinExistence type="predicted"/>
<evidence type="ECO:0000256" key="1">
    <source>
        <dbReference type="ARBA" id="ARBA00002782"/>
    </source>
</evidence>
<organism evidence="3 4">
    <name type="scientific">Riccia sorocarpa</name>
    <dbReference type="NCBI Taxonomy" id="122646"/>
    <lineage>
        <taxon>Eukaryota</taxon>
        <taxon>Viridiplantae</taxon>
        <taxon>Streptophyta</taxon>
        <taxon>Embryophyta</taxon>
        <taxon>Marchantiophyta</taxon>
        <taxon>Marchantiopsida</taxon>
        <taxon>Marchantiidae</taxon>
        <taxon>Marchantiales</taxon>
        <taxon>Ricciaceae</taxon>
        <taxon>Riccia</taxon>
    </lineage>
</organism>
<dbReference type="InterPro" id="IPR036568">
    <property type="entry name" value="GGCT-like_sf"/>
</dbReference>
<keyword evidence="4" id="KW-1185">Reference proteome</keyword>
<dbReference type="SUPFAM" id="SSF110857">
    <property type="entry name" value="Gamma-glutamyl cyclotransferase-like"/>
    <property type="match status" value="1"/>
</dbReference>
<sequence>MGLPIRKEILEAAARKEGSIAMQCGSCGGNSRQEENSGPDCIFDYGNLMPDVLPNGPLATPHAATRAWLLGSRLYSFTQRGGVEYPAVRLEESGFAVRGYVVKASRGNGISGLLEETERRQYSSELYERDIVEVCTERGERMRCYVYHCVDVDRTTPVQDGDWCKWRLQAKRDS</sequence>
<comment type="function">
    <text evidence="1">Putative gamma-glutamylcyclotransferase.</text>
</comment>
<dbReference type="Pfam" id="PF06094">
    <property type="entry name" value="GGACT"/>
    <property type="match status" value="1"/>
</dbReference>
<dbReference type="Gene3D" id="3.10.490.10">
    <property type="entry name" value="Gamma-glutamyl cyclotransferase-like"/>
    <property type="match status" value="1"/>
</dbReference>
<dbReference type="InterPro" id="IPR013024">
    <property type="entry name" value="GGCT-like"/>
</dbReference>
<protein>
    <recommendedName>
        <fullName evidence="2">Gamma-glutamylcyclotransferase AIG2-like domain-containing protein</fullName>
    </recommendedName>
</protein>
<dbReference type="CDD" id="cd06661">
    <property type="entry name" value="GGCT_like"/>
    <property type="match status" value="1"/>
</dbReference>
<evidence type="ECO:0000313" key="3">
    <source>
        <dbReference type="EMBL" id="KAL3688011.1"/>
    </source>
</evidence>
<evidence type="ECO:0000313" key="4">
    <source>
        <dbReference type="Proteomes" id="UP001633002"/>
    </source>
</evidence>
<name>A0ABD3HAW9_9MARC</name>
<gene>
    <name evidence="3" type="ORF">R1sor_014320</name>
</gene>
<dbReference type="AlphaFoldDB" id="A0ABD3HAW9"/>
<dbReference type="EMBL" id="JBJQOH010000004">
    <property type="protein sequence ID" value="KAL3688011.1"/>
    <property type="molecule type" value="Genomic_DNA"/>
</dbReference>
<reference evidence="3 4" key="1">
    <citation type="submission" date="2024-09" db="EMBL/GenBank/DDBJ databases">
        <title>Chromosome-scale assembly of Riccia sorocarpa.</title>
        <authorList>
            <person name="Paukszto L."/>
        </authorList>
    </citation>
    <scope>NUCLEOTIDE SEQUENCE [LARGE SCALE GENOMIC DNA]</scope>
    <source>
        <strain evidence="3">LP-2024</strain>
        <tissue evidence="3">Aerial parts of the thallus</tissue>
    </source>
</reference>
<comment type="caution">
    <text evidence="3">The sequence shown here is derived from an EMBL/GenBank/DDBJ whole genome shotgun (WGS) entry which is preliminary data.</text>
</comment>
<feature type="domain" description="Gamma-glutamylcyclotransferase AIG2-like" evidence="2">
    <location>
        <begin position="42"/>
        <end position="164"/>
    </location>
</feature>
<dbReference type="Proteomes" id="UP001633002">
    <property type="component" value="Unassembled WGS sequence"/>
</dbReference>